<keyword evidence="12" id="KW-1185">Reference proteome</keyword>
<evidence type="ECO:0000256" key="9">
    <source>
        <dbReference type="SAM" id="MobiDB-lite"/>
    </source>
</evidence>
<dbReference type="GO" id="GO:0005654">
    <property type="term" value="C:nucleoplasm"/>
    <property type="evidence" value="ECO:0007669"/>
    <property type="project" value="TreeGrafter"/>
</dbReference>
<evidence type="ECO:0000256" key="1">
    <source>
        <dbReference type="ARBA" id="ARBA00001936"/>
    </source>
</evidence>
<gene>
    <name evidence="11" type="ORF">J1605_000120</name>
</gene>
<reference evidence="11 12" key="1">
    <citation type="submission" date="2022-11" db="EMBL/GenBank/DDBJ databases">
        <title>Whole genome sequence of Eschrichtius robustus ER-17-0199.</title>
        <authorList>
            <person name="Bruniche-Olsen A."/>
            <person name="Black A.N."/>
            <person name="Fields C.J."/>
            <person name="Walden K."/>
            <person name="Dewoody J.A."/>
        </authorList>
    </citation>
    <scope>NUCLEOTIDE SEQUENCE [LARGE SCALE GENOMIC DNA]</scope>
    <source>
        <strain evidence="11">ER-17-0199</strain>
        <tissue evidence="11">Blubber</tissue>
    </source>
</reference>
<dbReference type="Gene3D" id="3.60.40.10">
    <property type="entry name" value="PPM-type phosphatase domain"/>
    <property type="match status" value="1"/>
</dbReference>
<name>A0AB34HQF0_ESCRO</name>
<comment type="caution">
    <text evidence="11">The sequence shown here is derived from an EMBL/GenBank/DDBJ whole genome shotgun (WGS) entry which is preliminary data.</text>
</comment>
<keyword evidence="6" id="KW-0460">Magnesium</keyword>
<keyword evidence="8" id="KW-0464">Manganese</keyword>
<dbReference type="Pfam" id="PF00481">
    <property type="entry name" value="PP2C"/>
    <property type="match status" value="1"/>
</dbReference>
<evidence type="ECO:0000256" key="8">
    <source>
        <dbReference type="ARBA" id="ARBA00023211"/>
    </source>
</evidence>
<evidence type="ECO:0000256" key="2">
    <source>
        <dbReference type="ARBA" id="ARBA00006702"/>
    </source>
</evidence>
<dbReference type="InterPro" id="IPR001932">
    <property type="entry name" value="PPM-type_phosphatase-like_dom"/>
</dbReference>
<evidence type="ECO:0000313" key="12">
    <source>
        <dbReference type="Proteomes" id="UP001159641"/>
    </source>
</evidence>
<dbReference type="PANTHER" id="PTHR13832">
    <property type="entry name" value="PROTEIN PHOSPHATASE 2C"/>
    <property type="match status" value="1"/>
</dbReference>
<protein>
    <recommendedName>
        <fullName evidence="3">protein-serine/threonine phosphatase</fullName>
        <ecNumber evidence="3">3.1.3.16</ecNumber>
    </recommendedName>
</protein>
<sequence>MSYDHKPEGEVELACIKNAGGKVTMDGLVNGGLNLSRAIGDHFYERNKNLPPEEQMTSALPDIKVLTLTGNHKSMVIACDGIWNVMSSQEVIDFIQSKIGQRDENRELRLFSSIVEELLDHCLAPDTSGDTALQLESGKQKLVEELSTEEAEANGNSDNKKKAKQD</sequence>
<proteinExistence type="inferred from homology"/>
<dbReference type="CDD" id="cd00143">
    <property type="entry name" value="PP2Cc"/>
    <property type="match status" value="1"/>
</dbReference>
<evidence type="ECO:0000256" key="3">
    <source>
        <dbReference type="ARBA" id="ARBA00013081"/>
    </source>
</evidence>
<evidence type="ECO:0000256" key="5">
    <source>
        <dbReference type="ARBA" id="ARBA00022801"/>
    </source>
</evidence>
<keyword evidence="7" id="KW-0904">Protein phosphatase</keyword>
<organism evidence="11 12">
    <name type="scientific">Eschrichtius robustus</name>
    <name type="common">California gray whale</name>
    <name type="synonym">Eschrichtius gibbosus</name>
    <dbReference type="NCBI Taxonomy" id="9764"/>
    <lineage>
        <taxon>Eukaryota</taxon>
        <taxon>Metazoa</taxon>
        <taxon>Chordata</taxon>
        <taxon>Craniata</taxon>
        <taxon>Vertebrata</taxon>
        <taxon>Euteleostomi</taxon>
        <taxon>Mammalia</taxon>
        <taxon>Eutheria</taxon>
        <taxon>Laurasiatheria</taxon>
        <taxon>Artiodactyla</taxon>
        <taxon>Whippomorpha</taxon>
        <taxon>Cetacea</taxon>
        <taxon>Mysticeti</taxon>
        <taxon>Eschrichtiidae</taxon>
        <taxon>Eschrichtius</taxon>
    </lineage>
</organism>
<dbReference type="InterPro" id="IPR036457">
    <property type="entry name" value="PPM-type-like_dom_sf"/>
</dbReference>
<comment type="cofactor">
    <cofactor evidence="1">
        <name>Mn(2+)</name>
        <dbReference type="ChEBI" id="CHEBI:29035"/>
    </cofactor>
</comment>
<dbReference type="EC" id="3.1.3.16" evidence="3"/>
<dbReference type="EMBL" id="JAIQCJ010000913">
    <property type="protein sequence ID" value="KAJ8793921.1"/>
    <property type="molecule type" value="Genomic_DNA"/>
</dbReference>
<dbReference type="Proteomes" id="UP001159641">
    <property type="component" value="Unassembled WGS sequence"/>
</dbReference>
<dbReference type="PANTHER" id="PTHR13832:SF803">
    <property type="entry name" value="PROTEIN PHOSPHATASE 1G"/>
    <property type="match status" value="1"/>
</dbReference>
<keyword evidence="4" id="KW-0479">Metal-binding</keyword>
<evidence type="ECO:0000313" key="11">
    <source>
        <dbReference type="EMBL" id="KAJ8793921.1"/>
    </source>
</evidence>
<dbReference type="AlphaFoldDB" id="A0AB34HQF0"/>
<dbReference type="GO" id="GO:0004722">
    <property type="term" value="F:protein serine/threonine phosphatase activity"/>
    <property type="evidence" value="ECO:0007669"/>
    <property type="project" value="UniProtKB-EC"/>
</dbReference>
<evidence type="ECO:0000256" key="7">
    <source>
        <dbReference type="ARBA" id="ARBA00022912"/>
    </source>
</evidence>
<dbReference type="SUPFAM" id="SSF81606">
    <property type="entry name" value="PP2C-like"/>
    <property type="match status" value="1"/>
</dbReference>
<dbReference type="GO" id="GO:0046872">
    <property type="term" value="F:metal ion binding"/>
    <property type="evidence" value="ECO:0007669"/>
    <property type="project" value="UniProtKB-KW"/>
</dbReference>
<dbReference type="InterPro" id="IPR015655">
    <property type="entry name" value="PP2C"/>
</dbReference>
<evidence type="ECO:0000259" key="10">
    <source>
        <dbReference type="PROSITE" id="PS51746"/>
    </source>
</evidence>
<evidence type="ECO:0000256" key="4">
    <source>
        <dbReference type="ARBA" id="ARBA00022723"/>
    </source>
</evidence>
<dbReference type="PROSITE" id="PS51746">
    <property type="entry name" value="PPM_2"/>
    <property type="match status" value="1"/>
</dbReference>
<feature type="region of interest" description="Disordered" evidence="9">
    <location>
        <begin position="139"/>
        <end position="166"/>
    </location>
</feature>
<comment type="similarity">
    <text evidence="2">Belongs to the PP2C family.</text>
</comment>
<accession>A0AB34HQF0</accession>
<feature type="domain" description="PPM-type phosphatase" evidence="10">
    <location>
        <begin position="1"/>
        <end position="166"/>
    </location>
</feature>
<keyword evidence="5" id="KW-0378">Hydrolase</keyword>
<evidence type="ECO:0000256" key="6">
    <source>
        <dbReference type="ARBA" id="ARBA00022842"/>
    </source>
</evidence>